<evidence type="ECO:0000313" key="7">
    <source>
        <dbReference type="Proteomes" id="UP000516260"/>
    </source>
</evidence>
<reference evidence="6 7" key="1">
    <citation type="submission" date="2019-04" db="EMBL/GenBank/DDBJ databases">
        <title>The sequence and de novo assembly of Takifugu bimaculatus genome using PacBio and Hi-C technologies.</title>
        <authorList>
            <person name="Xu P."/>
            <person name="Liu B."/>
            <person name="Zhou Z."/>
        </authorList>
    </citation>
    <scope>NUCLEOTIDE SEQUENCE [LARGE SCALE GENOMIC DNA]</scope>
    <source>
        <strain evidence="6">TB-2018</strain>
        <tissue evidence="6">Muscle</tissue>
    </source>
</reference>
<evidence type="ECO:0000259" key="5">
    <source>
        <dbReference type="Pfam" id="PF14909"/>
    </source>
</evidence>
<dbReference type="InterPro" id="IPR042769">
    <property type="entry name" value="SPATA6_fam"/>
</dbReference>
<dbReference type="GO" id="GO:0032027">
    <property type="term" value="F:myosin light chain binding"/>
    <property type="evidence" value="ECO:0007669"/>
    <property type="project" value="InterPro"/>
</dbReference>
<feature type="region of interest" description="Disordered" evidence="3">
    <location>
        <begin position="273"/>
        <end position="317"/>
    </location>
</feature>
<feature type="region of interest" description="Disordered" evidence="3">
    <location>
        <begin position="148"/>
        <end position="221"/>
    </location>
</feature>
<dbReference type="Proteomes" id="UP000516260">
    <property type="component" value="Chromosome 6"/>
</dbReference>
<dbReference type="Pfam" id="PF14909">
    <property type="entry name" value="SPATA6"/>
    <property type="match status" value="1"/>
</dbReference>
<dbReference type="AlphaFoldDB" id="A0A4Z2B665"/>
<feature type="compositionally biased region" description="Polar residues" evidence="3">
    <location>
        <begin position="273"/>
        <end position="295"/>
    </location>
</feature>
<dbReference type="PANTHER" id="PTHR16435:SF3">
    <property type="entry name" value="SPERMATOGENESIS-ASSOCIATED PROTEIN 6"/>
    <property type="match status" value="1"/>
</dbReference>
<gene>
    <name evidence="6" type="ORF">fugu_006085</name>
</gene>
<dbReference type="PANTHER" id="PTHR16435">
    <property type="entry name" value="SPERMATOGENESIS-ASSOCIATED PROTEIN 6 SPATA6"/>
    <property type="match status" value="1"/>
</dbReference>
<feature type="compositionally biased region" description="Polar residues" evidence="3">
    <location>
        <begin position="208"/>
        <end position="221"/>
    </location>
</feature>
<feature type="signal peptide" evidence="4">
    <location>
        <begin position="1"/>
        <end position="22"/>
    </location>
</feature>
<dbReference type="GO" id="GO:0120212">
    <property type="term" value="C:sperm head-tail coupling apparatus"/>
    <property type="evidence" value="ECO:0007669"/>
    <property type="project" value="InterPro"/>
</dbReference>
<dbReference type="EMBL" id="SWLE01000019">
    <property type="protein sequence ID" value="TNM87864.1"/>
    <property type="molecule type" value="Genomic_DNA"/>
</dbReference>
<comment type="similarity">
    <text evidence="1">Belongs to the SPATA6 family.</text>
</comment>
<comment type="caution">
    <text evidence="6">The sequence shown here is derived from an EMBL/GenBank/DDBJ whole genome shotgun (WGS) entry which is preliminary data.</text>
</comment>
<dbReference type="GO" id="GO:0007283">
    <property type="term" value="P:spermatogenesis"/>
    <property type="evidence" value="ECO:0007669"/>
    <property type="project" value="InterPro"/>
</dbReference>
<evidence type="ECO:0000256" key="4">
    <source>
        <dbReference type="SAM" id="SignalP"/>
    </source>
</evidence>
<organism evidence="6 7">
    <name type="scientific">Takifugu bimaculatus</name>
    <dbReference type="NCBI Taxonomy" id="433685"/>
    <lineage>
        <taxon>Eukaryota</taxon>
        <taxon>Metazoa</taxon>
        <taxon>Chordata</taxon>
        <taxon>Craniata</taxon>
        <taxon>Vertebrata</taxon>
        <taxon>Euteleostomi</taxon>
        <taxon>Actinopterygii</taxon>
        <taxon>Neopterygii</taxon>
        <taxon>Teleostei</taxon>
        <taxon>Neoteleostei</taxon>
        <taxon>Acanthomorphata</taxon>
        <taxon>Eupercaria</taxon>
        <taxon>Tetraodontiformes</taxon>
        <taxon>Tetradontoidea</taxon>
        <taxon>Tetraodontidae</taxon>
        <taxon>Takifugu</taxon>
    </lineage>
</organism>
<proteinExistence type="inferred from homology"/>
<keyword evidence="4" id="KW-0732">Signal</keyword>
<keyword evidence="7" id="KW-1185">Reference proteome</keyword>
<keyword evidence="2" id="KW-0597">Phosphoprotein</keyword>
<evidence type="ECO:0000256" key="3">
    <source>
        <dbReference type="SAM" id="MobiDB-lite"/>
    </source>
</evidence>
<accession>A0A4Z2B665</accession>
<feature type="chain" id="PRO_5021463934" description="Spermatogenesis-associated protein 6 N-terminal domain-containing protein" evidence="4">
    <location>
        <begin position="23"/>
        <end position="358"/>
    </location>
</feature>
<dbReference type="InterPro" id="IPR032732">
    <property type="entry name" value="SPATA6_N"/>
</dbReference>
<evidence type="ECO:0000256" key="2">
    <source>
        <dbReference type="ARBA" id="ARBA00022553"/>
    </source>
</evidence>
<name>A0A4Z2B665_9TELE</name>
<evidence type="ECO:0000313" key="6">
    <source>
        <dbReference type="EMBL" id="TNM87864.1"/>
    </source>
</evidence>
<feature type="domain" description="Spermatogenesis-associated protein 6 N-terminal" evidence="5">
    <location>
        <begin position="13"/>
        <end position="145"/>
    </location>
</feature>
<evidence type="ECO:0000256" key="1">
    <source>
        <dbReference type="ARBA" id="ARBA00006215"/>
    </source>
</evidence>
<sequence>MFLERVWVVFFVQITCPGVVLPRKGDIYLSVCIMGQYRKTPCLPPVFPLIFHHRMEFAKTFPGVVDPADVADLLEADSTCFELIQLVPPEDKVLATMKKNSRDFLYPRHRPQSSRGPAERAILMTRSSSFHGISPKVEFGTRSIIEESDGRDSWSASSTLCSTPVKPLLSSSRRSTKESPEVASSRHNPVKIKKERKPSGPRVFVRSGYQQPTVSSTTRTLSPYTHRKMCQLSEDSQQRLRHLQLGPHHFRKETESQQPFLVPVGSNLSDIGTSFSSSQSNKRQHSVSFTESSLLGSYRPRTSQEKTLVAPTSQTSKDETLLKSALRSGALTQSMLTCVRLQTSSETNAVPQRKARLS</sequence>
<protein>
    <recommendedName>
        <fullName evidence="5">Spermatogenesis-associated protein 6 N-terminal domain-containing protein</fullName>
    </recommendedName>
</protein>